<name>A0A9K3CX63_9EUKA</name>
<sequence>MAESLEFTKVPLPPREVGCYSMVACGNNSVCPLSMSVKPQRPSSMTPEWDYSALVLQPTLGIQACVSITENTILCSLSVTDPKERDIYKRTTRECALLTRASSSDPLSLVRDCGISLPPGNPTGYSLTRVGGCVYAFGGVRGNSEYTSDLHILSLDTYQWETLRNPSESSWHRFKRRVRTRLGGSASVPPQEVWPCSRINHLAVGVGHRLVIIGGSCSVDSELYPDSEHGVTGNYAFDTETRLWSRWSASTAGVYAGTSYATGSDREEGCVRVTHGRHMITTQEGSRSVSALPFIAKGAATLRLGRYILALSPRAKCLYAYDTVSQEWVDMGACSVGGYPYPKLVALDECTAAVCYNHSERRRACIATLMYPPAIINPDACTEDVDEGIVPAETGGVLEESDVYYD</sequence>
<dbReference type="OrthoDB" id="10251809at2759"/>
<proteinExistence type="predicted"/>
<keyword evidence="2" id="KW-1185">Reference proteome</keyword>
<protein>
    <submittedName>
        <fullName evidence="1">Uncharacterized protein</fullName>
    </submittedName>
</protein>
<organism evidence="1 2">
    <name type="scientific">Kipferlia bialata</name>
    <dbReference type="NCBI Taxonomy" id="797122"/>
    <lineage>
        <taxon>Eukaryota</taxon>
        <taxon>Metamonada</taxon>
        <taxon>Carpediemonas-like organisms</taxon>
        <taxon>Kipferlia</taxon>
    </lineage>
</organism>
<evidence type="ECO:0000313" key="2">
    <source>
        <dbReference type="Proteomes" id="UP000265618"/>
    </source>
</evidence>
<reference evidence="1 2" key="1">
    <citation type="journal article" date="2018" name="PLoS ONE">
        <title>The draft genome of Kipferlia bialata reveals reductive genome evolution in fornicate parasites.</title>
        <authorList>
            <person name="Tanifuji G."/>
            <person name="Takabayashi S."/>
            <person name="Kume K."/>
            <person name="Takagi M."/>
            <person name="Nakayama T."/>
            <person name="Kamikawa R."/>
            <person name="Inagaki Y."/>
            <person name="Hashimoto T."/>
        </authorList>
    </citation>
    <scope>NUCLEOTIDE SEQUENCE [LARGE SCALE GENOMIC DNA]</scope>
    <source>
        <strain evidence="1">NY0173</strain>
    </source>
</reference>
<dbReference type="SUPFAM" id="SSF117281">
    <property type="entry name" value="Kelch motif"/>
    <property type="match status" value="1"/>
</dbReference>
<dbReference type="AlphaFoldDB" id="A0A9K3CX63"/>
<dbReference type="InterPro" id="IPR006652">
    <property type="entry name" value="Kelch_1"/>
</dbReference>
<comment type="caution">
    <text evidence="1">The sequence shown here is derived from an EMBL/GenBank/DDBJ whole genome shotgun (WGS) entry which is preliminary data.</text>
</comment>
<dbReference type="InterPro" id="IPR015915">
    <property type="entry name" value="Kelch-typ_b-propeller"/>
</dbReference>
<dbReference type="Gene3D" id="2.120.10.80">
    <property type="entry name" value="Kelch-type beta propeller"/>
    <property type="match status" value="1"/>
</dbReference>
<accession>A0A9K3CX63</accession>
<evidence type="ECO:0000313" key="1">
    <source>
        <dbReference type="EMBL" id="GIQ84112.1"/>
    </source>
</evidence>
<dbReference type="EMBL" id="BDIP01001311">
    <property type="protein sequence ID" value="GIQ84112.1"/>
    <property type="molecule type" value="Genomic_DNA"/>
</dbReference>
<dbReference type="Pfam" id="PF01344">
    <property type="entry name" value="Kelch_1"/>
    <property type="match status" value="1"/>
</dbReference>
<dbReference type="Proteomes" id="UP000265618">
    <property type="component" value="Unassembled WGS sequence"/>
</dbReference>
<gene>
    <name evidence="1" type="ORF">KIPB_005554</name>
</gene>